<name>A0AAW7UTW5_ECOLX</name>
<evidence type="ECO:0000313" key="1">
    <source>
        <dbReference type="EMBL" id="MDO2573306.1"/>
    </source>
</evidence>
<comment type="caution">
    <text evidence="1">The sequence shown here is derived from an EMBL/GenBank/DDBJ whole genome shotgun (WGS) entry which is preliminary data.</text>
</comment>
<dbReference type="AlphaFoldDB" id="A0AAW7UTW5"/>
<proteinExistence type="predicted"/>
<accession>A0AAW7UTW5</accession>
<protein>
    <submittedName>
        <fullName evidence="1">DUF3927 family protein</fullName>
    </submittedName>
</protein>
<gene>
    <name evidence="1" type="ORF">Q2V20_03860</name>
</gene>
<sequence>MVALLLFLVVMVDFSSRIMSVLSDGVLVAGVWLLLSRC</sequence>
<dbReference type="EMBL" id="JAUKXU010000003">
    <property type="protein sequence ID" value="MDO2573306.1"/>
    <property type="molecule type" value="Genomic_DNA"/>
</dbReference>
<dbReference type="InterPro" id="IPR025169">
    <property type="entry name" value="DUF3927"/>
</dbReference>
<organism evidence="1 2">
    <name type="scientific">Escherichia coli</name>
    <dbReference type="NCBI Taxonomy" id="562"/>
    <lineage>
        <taxon>Bacteria</taxon>
        <taxon>Pseudomonadati</taxon>
        <taxon>Pseudomonadota</taxon>
        <taxon>Gammaproteobacteria</taxon>
        <taxon>Enterobacterales</taxon>
        <taxon>Enterobacteriaceae</taxon>
        <taxon>Escherichia</taxon>
    </lineage>
</organism>
<reference evidence="1" key="1">
    <citation type="submission" date="2023-07" db="EMBL/GenBank/DDBJ databases">
        <title>High risk of intestinal colonization with ESBL-producing Escherichia coli among soldiers of military contingents in specific geographic regions.</title>
        <authorList>
            <person name="Literacka E."/>
        </authorList>
    </citation>
    <scope>NUCLEOTIDE SEQUENCE</scope>
    <source>
        <strain evidence="1">66</strain>
    </source>
</reference>
<dbReference type="Proteomes" id="UP001173661">
    <property type="component" value="Unassembled WGS sequence"/>
</dbReference>
<dbReference type="RefSeq" id="WP_000226111.1">
    <property type="nucleotide sequence ID" value="NZ_AP019189.1"/>
</dbReference>
<dbReference type="Pfam" id="PF13064">
    <property type="entry name" value="DUF3927"/>
    <property type="match status" value="1"/>
</dbReference>
<evidence type="ECO:0000313" key="2">
    <source>
        <dbReference type="Proteomes" id="UP001173661"/>
    </source>
</evidence>